<dbReference type="InterPro" id="IPR020846">
    <property type="entry name" value="MFS_dom"/>
</dbReference>
<feature type="domain" description="Major facilitator superfamily (MFS) profile" evidence="6">
    <location>
        <begin position="16"/>
        <end position="391"/>
    </location>
</feature>
<sequence length="391" mass="38761">MSHVIRRPGIVSGTRMAVFLALVHAVNDVMTAMLGALLPTLQVRFAAGTATLAVLVAAFNISSSVTQPFLGALADRVGPRQVAAAGVAVAAVALSLIGVADGIVLVIGLLAIGGIGSAALHPVSTSIVGGPTVKNPGFAVGLFTAGGMAGFAAGPLLILFLVAGHGTGVTPWLMLPGIALALGMLALLPDWEPHRPARPSRLIDRRAFAGPIGWLTVSATLTSVAFLTFTSAVPLWLVADHGLATDAPLLGWILGAFSLAAGLGAVLGGAVAPRLGYARTAAVSLGAAVLPLMTALILEPGPGMVITATAAGALIYAGQPLLIVAAQNAAPQAPAAAAGVVIGIGNGVAGLLYVPIGVLQNALGLTPTIALTFLLPIPAALIAHRTLRATG</sequence>
<accession>A0A3D9SVJ3</accession>
<reference evidence="7 8" key="1">
    <citation type="submission" date="2018-08" db="EMBL/GenBank/DDBJ databases">
        <title>Sequencing the genomes of 1000 actinobacteria strains.</title>
        <authorList>
            <person name="Klenk H.-P."/>
        </authorList>
    </citation>
    <scope>NUCLEOTIDE SEQUENCE [LARGE SCALE GENOMIC DNA]</scope>
    <source>
        <strain evidence="7 8">DSM 43927</strain>
    </source>
</reference>
<proteinExistence type="predicted"/>
<feature type="transmembrane region" description="Helical" evidence="5">
    <location>
        <begin position="169"/>
        <end position="191"/>
    </location>
</feature>
<dbReference type="InterPro" id="IPR036259">
    <property type="entry name" value="MFS_trans_sf"/>
</dbReference>
<comment type="caution">
    <text evidence="7">The sequence shown here is derived from an EMBL/GenBank/DDBJ whole genome shotgun (WGS) entry which is preliminary data.</text>
</comment>
<dbReference type="Pfam" id="PF07690">
    <property type="entry name" value="MFS_1"/>
    <property type="match status" value="1"/>
</dbReference>
<dbReference type="GO" id="GO:0005886">
    <property type="term" value="C:plasma membrane"/>
    <property type="evidence" value="ECO:0007669"/>
    <property type="project" value="UniProtKB-SubCell"/>
</dbReference>
<feature type="transmembrane region" description="Helical" evidence="5">
    <location>
        <begin position="212"/>
        <end position="237"/>
    </location>
</feature>
<keyword evidence="8" id="KW-1185">Reference proteome</keyword>
<dbReference type="Gene3D" id="1.20.1250.20">
    <property type="entry name" value="MFS general substrate transporter like domains"/>
    <property type="match status" value="2"/>
</dbReference>
<evidence type="ECO:0000256" key="2">
    <source>
        <dbReference type="ARBA" id="ARBA00022692"/>
    </source>
</evidence>
<keyword evidence="2 5" id="KW-0812">Transmembrane</keyword>
<feature type="transmembrane region" description="Helical" evidence="5">
    <location>
        <begin position="336"/>
        <end position="356"/>
    </location>
</feature>
<protein>
    <submittedName>
        <fullName evidence="7">FSR family fosmidomycin resistance protein-like MFS transporter</fullName>
    </submittedName>
</protein>
<feature type="transmembrane region" description="Helical" evidence="5">
    <location>
        <begin position="362"/>
        <end position="383"/>
    </location>
</feature>
<evidence type="ECO:0000313" key="7">
    <source>
        <dbReference type="EMBL" id="REE99979.1"/>
    </source>
</evidence>
<evidence type="ECO:0000256" key="4">
    <source>
        <dbReference type="ARBA" id="ARBA00023136"/>
    </source>
</evidence>
<feature type="transmembrane region" description="Helical" evidence="5">
    <location>
        <begin position="106"/>
        <end position="128"/>
    </location>
</feature>
<organism evidence="7 8">
    <name type="scientific">Thermomonospora umbrina</name>
    <dbReference type="NCBI Taxonomy" id="111806"/>
    <lineage>
        <taxon>Bacteria</taxon>
        <taxon>Bacillati</taxon>
        <taxon>Actinomycetota</taxon>
        <taxon>Actinomycetes</taxon>
        <taxon>Streptosporangiales</taxon>
        <taxon>Thermomonosporaceae</taxon>
        <taxon>Thermomonospora</taxon>
    </lineage>
</organism>
<dbReference type="PANTHER" id="PTHR43129:SF1">
    <property type="entry name" value="FOSMIDOMYCIN RESISTANCE PROTEIN"/>
    <property type="match status" value="1"/>
</dbReference>
<evidence type="ECO:0000256" key="3">
    <source>
        <dbReference type="ARBA" id="ARBA00022989"/>
    </source>
</evidence>
<feature type="transmembrane region" description="Helical" evidence="5">
    <location>
        <begin position="249"/>
        <end position="270"/>
    </location>
</feature>
<evidence type="ECO:0000313" key="8">
    <source>
        <dbReference type="Proteomes" id="UP000256661"/>
    </source>
</evidence>
<evidence type="ECO:0000256" key="1">
    <source>
        <dbReference type="ARBA" id="ARBA00004651"/>
    </source>
</evidence>
<dbReference type="EMBL" id="QTTT01000001">
    <property type="protein sequence ID" value="REE99979.1"/>
    <property type="molecule type" value="Genomic_DNA"/>
</dbReference>
<comment type="subcellular location">
    <subcellularLocation>
        <location evidence="1">Cell membrane</location>
        <topology evidence="1">Multi-pass membrane protein</topology>
    </subcellularLocation>
</comment>
<feature type="transmembrane region" description="Helical" evidence="5">
    <location>
        <begin position="304"/>
        <end position="324"/>
    </location>
</feature>
<dbReference type="AlphaFoldDB" id="A0A3D9SVJ3"/>
<dbReference type="PANTHER" id="PTHR43129">
    <property type="entry name" value="FOSMIDOMYCIN RESISTANCE PROTEIN"/>
    <property type="match status" value="1"/>
</dbReference>
<evidence type="ECO:0000259" key="6">
    <source>
        <dbReference type="PROSITE" id="PS50850"/>
    </source>
</evidence>
<feature type="transmembrane region" description="Helical" evidence="5">
    <location>
        <begin position="277"/>
        <end position="298"/>
    </location>
</feature>
<keyword evidence="4 5" id="KW-0472">Membrane</keyword>
<gene>
    <name evidence="7" type="ORF">DFJ69_5499</name>
</gene>
<feature type="transmembrane region" description="Helical" evidence="5">
    <location>
        <begin position="16"/>
        <end position="37"/>
    </location>
</feature>
<name>A0A3D9SVJ3_9ACTN</name>
<feature type="transmembrane region" description="Helical" evidence="5">
    <location>
        <begin position="43"/>
        <end position="61"/>
    </location>
</feature>
<feature type="transmembrane region" description="Helical" evidence="5">
    <location>
        <begin position="140"/>
        <end position="163"/>
    </location>
</feature>
<dbReference type="Proteomes" id="UP000256661">
    <property type="component" value="Unassembled WGS sequence"/>
</dbReference>
<feature type="transmembrane region" description="Helical" evidence="5">
    <location>
        <begin position="82"/>
        <end position="100"/>
    </location>
</feature>
<dbReference type="InterPro" id="IPR011701">
    <property type="entry name" value="MFS"/>
</dbReference>
<dbReference type="GO" id="GO:0022857">
    <property type="term" value="F:transmembrane transporter activity"/>
    <property type="evidence" value="ECO:0007669"/>
    <property type="project" value="InterPro"/>
</dbReference>
<dbReference type="RefSeq" id="WP_170177791.1">
    <property type="nucleotide sequence ID" value="NZ_QTTT01000001.1"/>
</dbReference>
<keyword evidence="3 5" id="KW-1133">Transmembrane helix</keyword>
<dbReference type="PROSITE" id="PS50850">
    <property type="entry name" value="MFS"/>
    <property type="match status" value="1"/>
</dbReference>
<evidence type="ECO:0000256" key="5">
    <source>
        <dbReference type="SAM" id="Phobius"/>
    </source>
</evidence>
<dbReference type="SUPFAM" id="SSF103473">
    <property type="entry name" value="MFS general substrate transporter"/>
    <property type="match status" value="1"/>
</dbReference>